<protein>
    <submittedName>
        <fullName evidence="3">Heterokaryon incompatibility protein-domain-containing protein</fullName>
    </submittedName>
</protein>
<gene>
    <name evidence="3" type="ORF">QBC34DRAFT_390978</name>
</gene>
<dbReference type="Proteomes" id="UP001321760">
    <property type="component" value="Unassembled WGS sequence"/>
</dbReference>
<dbReference type="PANTHER" id="PTHR33112">
    <property type="entry name" value="DOMAIN PROTEIN, PUTATIVE-RELATED"/>
    <property type="match status" value="1"/>
</dbReference>
<feature type="domain" description="Heterokaryon incompatibility" evidence="2">
    <location>
        <begin position="243"/>
        <end position="418"/>
    </location>
</feature>
<reference evidence="3" key="1">
    <citation type="journal article" date="2023" name="Mol. Phylogenet. Evol.">
        <title>Genome-scale phylogeny and comparative genomics of the fungal order Sordariales.</title>
        <authorList>
            <person name="Hensen N."/>
            <person name="Bonometti L."/>
            <person name="Westerberg I."/>
            <person name="Brannstrom I.O."/>
            <person name="Guillou S."/>
            <person name="Cros-Aarteil S."/>
            <person name="Calhoun S."/>
            <person name="Haridas S."/>
            <person name="Kuo A."/>
            <person name="Mondo S."/>
            <person name="Pangilinan J."/>
            <person name="Riley R."/>
            <person name="LaButti K."/>
            <person name="Andreopoulos B."/>
            <person name="Lipzen A."/>
            <person name="Chen C."/>
            <person name="Yan M."/>
            <person name="Daum C."/>
            <person name="Ng V."/>
            <person name="Clum A."/>
            <person name="Steindorff A."/>
            <person name="Ohm R.A."/>
            <person name="Martin F."/>
            <person name="Silar P."/>
            <person name="Natvig D.O."/>
            <person name="Lalanne C."/>
            <person name="Gautier V."/>
            <person name="Ament-Velasquez S.L."/>
            <person name="Kruys A."/>
            <person name="Hutchinson M.I."/>
            <person name="Powell A.J."/>
            <person name="Barry K."/>
            <person name="Miller A.N."/>
            <person name="Grigoriev I.V."/>
            <person name="Debuchy R."/>
            <person name="Gladieux P."/>
            <person name="Hiltunen Thoren M."/>
            <person name="Johannesson H."/>
        </authorList>
    </citation>
    <scope>NUCLEOTIDE SEQUENCE</scope>
    <source>
        <strain evidence="3">PSN243</strain>
    </source>
</reference>
<accession>A0AAV9H2N8</accession>
<organism evidence="3 4">
    <name type="scientific">Podospora aff. communis PSN243</name>
    <dbReference type="NCBI Taxonomy" id="3040156"/>
    <lineage>
        <taxon>Eukaryota</taxon>
        <taxon>Fungi</taxon>
        <taxon>Dikarya</taxon>
        <taxon>Ascomycota</taxon>
        <taxon>Pezizomycotina</taxon>
        <taxon>Sordariomycetes</taxon>
        <taxon>Sordariomycetidae</taxon>
        <taxon>Sordariales</taxon>
        <taxon>Podosporaceae</taxon>
        <taxon>Podospora</taxon>
    </lineage>
</organism>
<proteinExistence type="predicted"/>
<name>A0AAV9H2N8_9PEZI</name>
<dbReference type="EMBL" id="MU865915">
    <property type="protein sequence ID" value="KAK4454868.1"/>
    <property type="molecule type" value="Genomic_DNA"/>
</dbReference>
<evidence type="ECO:0000259" key="2">
    <source>
        <dbReference type="Pfam" id="PF06985"/>
    </source>
</evidence>
<keyword evidence="4" id="KW-1185">Reference proteome</keyword>
<sequence length="755" mass="84602">MECRPPQPIASNAPTSPGSGLGGPSCPACLDLNYAKFTSFAPHLFSIKSGDFSPSPRARFKLAAFGDIRGAAAGGCPTCRILQHAIDFFWNMTGAALQRRSSWAVTKRKYERALCLVVQPGRSMLLFRVLFYDDIADRSFIHAITMRDVASRIELYRDRRVEDSSQEPVMFPSIGCADHVSTIVTLDRVTELASSWMAKCDESHPECAVSHPYKLPKRLVDVADGVKLVDTLVDYDVFPDEPYMTLSHCWGSEKAAKHLLKTTQDTMYDHRHGIPWKSLPQLFRDVIAVVRALGCRYIWIDSLCIIQDDPEDWMVESVKMSAVYNNATLNIAATGMPNSSAGLFRERIHGQGFRDLVHSKSGTLKKALETIEIPKSGAAAPIFSRVSHDRSHEVLYGDMEYFRTPMEPLLSRAWVFQERLLSRRTLHFGGSEILWECRSDCFCECSRISDAHALSARNLNWAALDQEGSDEKITDKATRFIRLKKVLFHDVCAGRSSALDFWLRAVEEYSFLYLSQERDRPFALAGIAEKIQELTGDAYLAGLWLSDLPRALVWSPCRSKSVFRTANKGVPSWSWMARTCYPQVQSTTCGVRYRHVTQFEFAQDPRFEVHADGTFCKYEGDKSVGLPIAGQLHISAASCWGTVEIDARKKYGGRWSRRSDLRIALHAAGREPSGFIPFLADSQGDDPETVRLSKQVLCGLIGSRETKEGAVAAQYLLVLSPAEGDDGLWERIGFSETEEKVTVFDDAPIWDLKIV</sequence>
<evidence type="ECO:0000256" key="1">
    <source>
        <dbReference type="SAM" id="MobiDB-lite"/>
    </source>
</evidence>
<evidence type="ECO:0000313" key="4">
    <source>
        <dbReference type="Proteomes" id="UP001321760"/>
    </source>
</evidence>
<dbReference type="AlphaFoldDB" id="A0AAV9H2N8"/>
<dbReference type="PANTHER" id="PTHR33112:SF13">
    <property type="entry name" value="HETEROKARYON INCOMPATIBILITY DOMAIN-CONTAINING PROTEIN"/>
    <property type="match status" value="1"/>
</dbReference>
<feature type="region of interest" description="Disordered" evidence="1">
    <location>
        <begin position="1"/>
        <end position="20"/>
    </location>
</feature>
<dbReference type="Pfam" id="PF06985">
    <property type="entry name" value="HET"/>
    <property type="match status" value="1"/>
</dbReference>
<reference evidence="3" key="2">
    <citation type="submission" date="2023-05" db="EMBL/GenBank/DDBJ databases">
        <authorList>
            <consortium name="Lawrence Berkeley National Laboratory"/>
            <person name="Steindorff A."/>
            <person name="Hensen N."/>
            <person name="Bonometti L."/>
            <person name="Westerberg I."/>
            <person name="Brannstrom I.O."/>
            <person name="Guillou S."/>
            <person name="Cros-Aarteil S."/>
            <person name="Calhoun S."/>
            <person name="Haridas S."/>
            <person name="Kuo A."/>
            <person name="Mondo S."/>
            <person name="Pangilinan J."/>
            <person name="Riley R."/>
            <person name="Labutti K."/>
            <person name="Andreopoulos B."/>
            <person name="Lipzen A."/>
            <person name="Chen C."/>
            <person name="Yanf M."/>
            <person name="Daum C."/>
            <person name="Ng V."/>
            <person name="Clum A."/>
            <person name="Ohm R."/>
            <person name="Martin F."/>
            <person name="Silar P."/>
            <person name="Natvig D."/>
            <person name="Lalanne C."/>
            <person name="Gautier V."/>
            <person name="Ament-Velasquez S.L."/>
            <person name="Kruys A."/>
            <person name="Hutchinson M.I."/>
            <person name="Powell A.J."/>
            <person name="Barry K."/>
            <person name="Miller A.N."/>
            <person name="Grigoriev I.V."/>
            <person name="Debuchy R."/>
            <person name="Gladieux P."/>
            <person name="Thoren M.H."/>
            <person name="Johannesson H."/>
        </authorList>
    </citation>
    <scope>NUCLEOTIDE SEQUENCE</scope>
    <source>
        <strain evidence="3">PSN243</strain>
    </source>
</reference>
<comment type="caution">
    <text evidence="3">The sequence shown here is derived from an EMBL/GenBank/DDBJ whole genome shotgun (WGS) entry which is preliminary data.</text>
</comment>
<evidence type="ECO:0000313" key="3">
    <source>
        <dbReference type="EMBL" id="KAK4454868.1"/>
    </source>
</evidence>
<dbReference type="InterPro" id="IPR010730">
    <property type="entry name" value="HET"/>
</dbReference>